<protein>
    <submittedName>
        <fullName evidence="3">AAA family ATPase</fullName>
    </submittedName>
</protein>
<evidence type="ECO:0000313" key="4">
    <source>
        <dbReference type="Proteomes" id="UP000249324"/>
    </source>
</evidence>
<feature type="domain" description="AAA+ ATPase" evidence="1">
    <location>
        <begin position="9"/>
        <end position="161"/>
    </location>
</feature>
<dbReference type="Proteomes" id="UP000249324">
    <property type="component" value="Unassembled WGS sequence"/>
</dbReference>
<gene>
    <name evidence="3" type="ORF">DIU77_017700</name>
</gene>
<evidence type="ECO:0000259" key="1">
    <source>
        <dbReference type="SMART" id="SM00382"/>
    </source>
</evidence>
<dbReference type="SMART" id="SM00421">
    <property type="entry name" value="HTH_LUXR"/>
    <property type="match status" value="1"/>
</dbReference>
<evidence type="ECO:0000313" key="3">
    <source>
        <dbReference type="EMBL" id="MFO7194080.1"/>
    </source>
</evidence>
<name>A0ABD6FJ68_9PSEU</name>
<sequence>MLEEILAARGPLVVVTGATGTGKTTLLAQLSDRLREEGHEVTAVTVTASADVLPIRFEPGEHTVRLESPDRAATLFGPVPGAAEDAELARRAAAMIAGQLYPKGVLLIDDAHCLDPDSLAVLRALIRARVRCVCTAEPGHGPLPELSELIASEMVDRFRLAPLSRGAVAHEITRMLTAKPEPALVDRVREISRGLPAALQDTVDAMRANGSIQVVDRRAYLMRPHTQFAPAAETQLLRAIRALGDDCWTAAKALSVLIPLGPRVPNLLATSTGIPQDQVAGILGRLRRAGVVHLGRTWRFVVPLVRAALLASLGPFERRRLSAALVEAIWEHGVPANFDPDEMADRVADAGILVDADRALRELLHQVQVTHYERAESAVRWLAAAVDLAPAGIERGKVLLQYTVTCFLLGEYDQTLTGVQRILAEHVAHLSPDALQEVHELATRSLRALGEHEALREIAAGDCRWPGTPAQLSVTRALAMGHLDRWQEAADLLRTTESEWRSASPATVMLGELTWALAELWTGKPERFERRLTAAQLELSGKTQMSRRTEFEGLLTALLTIGDVGRAERLLAAHEFTENQLPLYCRSMLAATRGHASEAVDFARRSIAGTEEHGREARAAGMYVSAVWMLVARGELITAQQLLAAARATPPILGHLVEVAEALVERAFGDEEAARLRLFRCASETSEAQLTVGLELVWSELIDMALARGDRAEAEQGLVALERLPQTERTRLLTLLARAMVDKDEDAARECEKLARERAQPLELALVLQRLVHHGGAEPRLLSDAYELLGSLDAVLYRAWARNLMREHGVKVPGRKETVAENERLLAMLAAAGLTNKQLAAALRTSEKSVEGRLSRLFLHTGYRSRIELSTAILNGEYLSECA</sequence>
<dbReference type="InterPro" id="IPR041664">
    <property type="entry name" value="AAA_16"/>
</dbReference>
<feature type="domain" description="HTH luxR-type" evidence="2">
    <location>
        <begin position="816"/>
        <end position="873"/>
    </location>
</feature>
<dbReference type="SUPFAM" id="SSF46894">
    <property type="entry name" value="C-terminal effector domain of the bipartite response regulators"/>
    <property type="match status" value="1"/>
</dbReference>
<dbReference type="SUPFAM" id="SSF52540">
    <property type="entry name" value="P-loop containing nucleoside triphosphate hydrolases"/>
    <property type="match status" value="1"/>
</dbReference>
<dbReference type="InterPro" id="IPR027417">
    <property type="entry name" value="P-loop_NTPase"/>
</dbReference>
<dbReference type="InterPro" id="IPR000792">
    <property type="entry name" value="Tscrpt_reg_LuxR_C"/>
</dbReference>
<reference evidence="3 4" key="1">
    <citation type="journal article" date="2021" name="BMC Genomics">
        <title>Genome-resolved metagenome and metatranscriptome analyses of thermophilic composting reveal key bacterial players and their metabolic interactions.</title>
        <authorList>
            <person name="Braga L.P.P."/>
            <person name="Pereira R.V."/>
            <person name="Martins L.F."/>
            <person name="Moura L.M.S."/>
            <person name="Sanchez F.B."/>
            <person name="Patane J.S.L."/>
            <person name="da Silva A.M."/>
            <person name="Setubal J.C."/>
        </authorList>
    </citation>
    <scope>NUCLEOTIDE SEQUENCE [LARGE SCALE GENOMIC DNA]</scope>
    <source>
        <strain evidence="3">ZC4RG45</strain>
    </source>
</reference>
<dbReference type="Gene3D" id="3.40.50.300">
    <property type="entry name" value="P-loop containing nucleotide triphosphate hydrolases"/>
    <property type="match status" value="1"/>
</dbReference>
<dbReference type="SMART" id="SM00382">
    <property type="entry name" value="AAA"/>
    <property type="match status" value="1"/>
</dbReference>
<dbReference type="Pfam" id="PF13191">
    <property type="entry name" value="AAA_16"/>
    <property type="match status" value="1"/>
</dbReference>
<dbReference type="InterPro" id="IPR003593">
    <property type="entry name" value="AAA+_ATPase"/>
</dbReference>
<dbReference type="Gene3D" id="1.10.10.10">
    <property type="entry name" value="Winged helix-like DNA-binding domain superfamily/Winged helix DNA-binding domain"/>
    <property type="match status" value="1"/>
</dbReference>
<organism evidence="3 4">
    <name type="scientific">Thermocrispum agreste</name>
    <dbReference type="NCBI Taxonomy" id="37925"/>
    <lineage>
        <taxon>Bacteria</taxon>
        <taxon>Bacillati</taxon>
        <taxon>Actinomycetota</taxon>
        <taxon>Actinomycetes</taxon>
        <taxon>Pseudonocardiales</taxon>
        <taxon>Pseudonocardiaceae</taxon>
        <taxon>Thermocrispum</taxon>
    </lineage>
</organism>
<accession>A0ABD6FJ68</accession>
<proteinExistence type="predicted"/>
<dbReference type="AlphaFoldDB" id="A0ABD6FJ68"/>
<comment type="caution">
    <text evidence="3">The sequence shown here is derived from an EMBL/GenBank/DDBJ whole genome shotgun (WGS) entry which is preliminary data.</text>
</comment>
<dbReference type="InterPro" id="IPR036388">
    <property type="entry name" value="WH-like_DNA-bd_sf"/>
</dbReference>
<dbReference type="EMBL" id="QGUI02000342">
    <property type="protein sequence ID" value="MFO7194080.1"/>
    <property type="molecule type" value="Genomic_DNA"/>
</dbReference>
<dbReference type="InterPro" id="IPR016032">
    <property type="entry name" value="Sig_transdc_resp-reg_C-effctor"/>
</dbReference>
<evidence type="ECO:0000259" key="2">
    <source>
        <dbReference type="SMART" id="SM00421"/>
    </source>
</evidence>